<dbReference type="Pfam" id="PF00106">
    <property type="entry name" value="adh_short"/>
    <property type="match status" value="1"/>
</dbReference>
<dbReference type="Gene3D" id="3.40.50.720">
    <property type="entry name" value="NAD(P)-binding Rossmann-like Domain"/>
    <property type="match status" value="1"/>
</dbReference>
<dbReference type="InterPro" id="IPR002347">
    <property type="entry name" value="SDR_fam"/>
</dbReference>
<gene>
    <name evidence="1" type="ORF">SAMN04487945_0089</name>
</gene>
<proteinExistence type="predicted"/>
<protein>
    <submittedName>
        <fullName evidence="1">NADP-dependent 3-hydroxy acid dehydrogenase YdfG</fullName>
    </submittedName>
</protein>
<dbReference type="InterPro" id="IPR036291">
    <property type="entry name" value="NAD(P)-bd_dom_sf"/>
</dbReference>
<organism evidence="1 2">
    <name type="scientific">Halobacterium jilantaiense</name>
    <dbReference type="NCBI Taxonomy" id="355548"/>
    <lineage>
        <taxon>Archaea</taxon>
        <taxon>Methanobacteriati</taxon>
        <taxon>Methanobacteriota</taxon>
        <taxon>Stenosarchaea group</taxon>
        <taxon>Halobacteria</taxon>
        <taxon>Halobacteriales</taxon>
        <taxon>Halobacteriaceae</taxon>
        <taxon>Halobacterium</taxon>
    </lineage>
</organism>
<keyword evidence="2" id="KW-1185">Reference proteome</keyword>
<accession>A0A1I0MI62</accession>
<evidence type="ECO:0000313" key="1">
    <source>
        <dbReference type="EMBL" id="SEV88013.1"/>
    </source>
</evidence>
<dbReference type="AlphaFoldDB" id="A0A1I0MI62"/>
<name>A0A1I0MI62_9EURY</name>
<sequence>MQDTAVVAGVGPGFGETLVRRFAEAGYAVAAFARSSDYLADLESDLRADGHDALGVPTDLADPDAITEGFDTVRDELGPADVFVYNPSVPAPGHLFEVDDDDFDAVLDVVLRGAFHAAREAVADMTERPPGTERGADAADGGTVLFTGTSIAKRAFGNLVAWDLAGPGLRGFAQSLARRFGPEGVHVSYVVVDGAIGGPGESDTARDESELLDPGAMADTYLDLVQQDERAWTFELDLRAYGDEMRT</sequence>
<dbReference type="SUPFAM" id="SSF51735">
    <property type="entry name" value="NAD(P)-binding Rossmann-fold domains"/>
    <property type="match status" value="1"/>
</dbReference>
<evidence type="ECO:0000313" key="2">
    <source>
        <dbReference type="Proteomes" id="UP000198518"/>
    </source>
</evidence>
<dbReference type="RefSeq" id="WP_177170746.1">
    <property type="nucleotide sequence ID" value="NZ_FOJA01000001.1"/>
</dbReference>
<dbReference type="EMBL" id="FOJA01000001">
    <property type="protein sequence ID" value="SEV88013.1"/>
    <property type="molecule type" value="Genomic_DNA"/>
</dbReference>
<dbReference type="STRING" id="355548.SAMN04487945_0089"/>
<dbReference type="OrthoDB" id="176960at2157"/>
<dbReference type="Proteomes" id="UP000198518">
    <property type="component" value="Unassembled WGS sequence"/>
</dbReference>
<dbReference type="PANTHER" id="PTHR43431">
    <property type="entry name" value="OXIDOREDUCTASE, SHORT CHAIN DEHYDROGENASE/REDUCTASE FAMILY (AFU_ORTHOLOGUE AFUA_5G14000)"/>
    <property type="match status" value="1"/>
</dbReference>
<reference evidence="1 2" key="1">
    <citation type="submission" date="2016-10" db="EMBL/GenBank/DDBJ databases">
        <authorList>
            <person name="de Groot N.N."/>
        </authorList>
    </citation>
    <scope>NUCLEOTIDE SEQUENCE [LARGE SCALE GENOMIC DNA]</scope>
    <source>
        <strain evidence="1 2">CGMCC 1.5337</strain>
    </source>
</reference>
<dbReference type="PANTHER" id="PTHR43431:SF1">
    <property type="entry name" value="OS08G0476300 PROTEIN"/>
    <property type="match status" value="1"/>
</dbReference>